<evidence type="ECO:0000313" key="3">
    <source>
        <dbReference type="EMBL" id="MDG2989829.1"/>
    </source>
</evidence>
<dbReference type="RefSeq" id="WP_277865741.1">
    <property type="nucleotide sequence ID" value="NZ_JAKKUT010000001.1"/>
</dbReference>
<sequence>MLFDLAHLPYWIILGMGILLFLTVILGGIGDEDVDLDGDVDGDLLDMDLEAESDISPLMILHWLGFGRAPLILLLATDFSIFGIVGWLLNVVAAGVTGVIPQGWLGGLVFALSLVIALGSGGLIARPLGQVFAQFGEETSGDRLLGCDGTVSSADIPYNREQKIGQITVLDPARNRLTLPCALPDWAQVQPRYGETVMIIDRQASYYLVLAKDSIDQDQWFQQIKDT</sequence>
<evidence type="ECO:0000313" key="4">
    <source>
        <dbReference type="Proteomes" id="UP001154265"/>
    </source>
</evidence>
<keyword evidence="4" id="KW-1185">Reference proteome</keyword>
<dbReference type="EMBL" id="JAKKUT010000001">
    <property type="protein sequence ID" value="MDG2989829.1"/>
    <property type="molecule type" value="Genomic_DNA"/>
</dbReference>
<comment type="caution">
    <text evidence="3">The sequence shown here is derived from an EMBL/GenBank/DDBJ whole genome shotgun (WGS) entry which is preliminary data.</text>
</comment>
<dbReference type="InterPro" id="IPR048376">
    <property type="entry name" value="YqiJ_N"/>
</dbReference>
<protein>
    <submittedName>
        <fullName evidence="3">YqiJ family protein</fullName>
    </submittedName>
</protein>
<organism evidence="3 4">
    <name type="scientific">Candidatus Synechococcus calcipolaris G9</name>
    <dbReference type="NCBI Taxonomy" id="1497997"/>
    <lineage>
        <taxon>Bacteria</taxon>
        <taxon>Bacillati</taxon>
        <taxon>Cyanobacteriota</taxon>
        <taxon>Cyanophyceae</taxon>
        <taxon>Synechococcales</taxon>
        <taxon>Synechococcaceae</taxon>
        <taxon>Synechococcus</taxon>
    </lineage>
</organism>
<dbReference type="Pfam" id="PF21001">
    <property type="entry name" value="YqiJ_N"/>
    <property type="match status" value="1"/>
</dbReference>
<evidence type="ECO:0000259" key="2">
    <source>
        <dbReference type="Pfam" id="PF21001"/>
    </source>
</evidence>
<evidence type="ECO:0000256" key="1">
    <source>
        <dbReference type="SAM" id="Phobius"/>
    </source>
</evidence>
<reference evidence="3" key="1">
    <citation type="journal article" date="2022" name="Genome Biol. Evol.">
        <title>A New Gene Family Diagnostic for Intracellular Biomineralization of Amorphous Ca Carbonates by Cyanobacteria.</title>
        <authorList>
            <person name="Benzerara K."/>
            <person name="Duprat E."/>
            <person name="Bitard-Feildel T."/>
            <person name="Caumes G."/>
            <person name="Cassier-Chauvat C."/>
            <person name="Chauvat F."/>
            <person name="Dezi M."/>
            <person name="Diop S.I."/>
            <person name="Gaschignard G."/>
            <person name="Gorgen S."/>
            <person name="Gugger M."/>
            <person name="Lopez-Garcia P."/>
            <person name="Millet M."/>
            <person name="Skouri-Panet F."/>
            <person name="Moreira D."/>
            <person name="Callebaut I."/>
        </authorList>
    </citation>
    <scope>NUCLEOTIDE SEQUENCE</scope>
    <source>
        <strain evidence="3">G9</strain>
    </source>
</reference>
<keyword evidence="1" id="KW-0812">Transmembrane</keyword>
<accession>A0ABT6EVJ9</accession>
<feature type="domain" description="Inner membrane protein YqiJ N-terminal" evidence="2">
    <location>
        <begin position="14"/>
        <end position="112"/>
    </location>
</feature>
<keyword evidence="1" id="KW-0472">Membrane</keyword>
<gene>
    <name evidence="3" type="ORF">L3556_02590</name>
</gene>
<keyword evidence="1" id="KW-1133">Transmembrane helix</keyword>
<dbReference type="Proteomes" id="UP001154265">
    <property type="component" value="Unassembled WGS sequence"/>
</dbReference>
<reference evidence="3" key="2">
    <citation type="submission" date="2022-01" db="EMBL/GenBank/DDBJ databases">
        <authorList>
            <person name="Zivanovic Y."/>
            <person name="Moreira D."/>
            <person name="Lopez-Garcia P."/>
        </authorList>
    </citation>
    <scope>NUCLEOTIDE SEQUENCE</scope>
    <source>
        <strain evidence="3">G9</strain>
    </source>
</reference>
<name>A0ABT6EVJ9_9SYNE</name>
<proteinExistence type="predicted"/>
<feature type="transmembrane region" description="Helical" evidence="1">
    <location>
        <begin position="71"/>
        <end position="92"/>
    </location>
</feature>
<feature type="transmembrane region" description="Helical" evidence="1">
    <location>
        <begin position="104"/>
        <end position="125"/>
    </location>
</feature>
<feature type="transmembrane region" description="Helical" evidence="1">
    <location>
        <begin position="7"/>
        <end position="29"/>
    </location>
</feature>